<reference evidence="3 4" key="3">
    <citation type="submission" date="2020-02" db="EMBL/GenBank/DDBJ databases">
        <title>Sequencing the genomes of 1000 actinobacteria strains.</title>
        <authorList>
            <person name="Klenk H.-P."/>
        </authorList>
    </citation>
    <scope>NUCLEOTIDE SEQUENCE [LARGE SCALE GENOMIC DNA]</scope>
    <source>
        <strain evidence="3 4">DSM 45201</strain>
    </source>
</reference>
<dbReference type="Proteomes" id="UP000552836">
    <property type="component" value="Unassembled WGS sequence"/>
</dbReference>
<dbReference type="RefSeq" id="WP_166754065.1">
    <property type="nucleotide sequence ID" value="NZ_BAABJU010000018.1"/>
</dbReference>
<organism evidence="3 4">
    <name type="scientific">Modestobacter marinus</name>
    <dbReference type="NCBI Taxonomy" id="477641"/>
    <lineage>
        <taxon>Bacteria</taxon>
        <taxon>Bacillati</taxon>
        <taxon>Actinomycetota</taxon>
        <taxon>Actinomycetes</taxon>
        <taxon>Geodermatophilales</taxon>
        <taxon>Geodermatophilaceae</taxon>
        <taxon>Modestobacter</taxon>
    </lineage>
</organism>
<gene>
    <name evidence="3" type="ORF">FB380_000930</name>
    <name evidence="2" type="ORF">GCM10011589_20290</name>
</gene>
<evidence type="ECO:0000313" key="5">
    <source>
        <dbReference type="Proteomes" id="UP000648663"/>
    </source>
</evidence>
<keyword evidence="1" id="KW-0472">Membrane</keyword>
<keyword evidence="5" id="KW-1185">Reference proteome</keyword>
<keyword evidence="1" id="KW-1133">Transmembrane helix</keyword>
<dbReference type="Proteomes" id="UP000648663">
    <property type="component" value="Unassembled WGS sequence"/>
</dbReference>
<evidence type="ECO:0000313" key="4">
    <source>
        <dbReference type="Proteomes" id="UP000552836"/>
    </source>
</evidence>
<name>A0A846LIS9_9ACTN</name>
<evidence type="ECO:0000256" key="1">
    <source>
        <dbReference type="SAM" id="Phobius"/>
    </source>
</evidence>
<keyword evidence="1" id="KW-0812">Transmembrane</keyword>
<reference evidence="5" key="2">
    <citation type="journal article" date="2019" name="Int. J. Syst. Evol. Microbiol.">
        <title>The Global Catalogue of Microorganisms (GCM) 10K type strain sequencing project: providing services to taxonomists for standard genome sequencing and annotation.</title>
        <authorList>
            <consortium name="The Broad Institute Genomics Platform"/>
            <consortium name="The Broad Institute Genome Sequencing Center for Infectious Disease"/>
            <person name="Wu L."/>
            <person name="Ma J."/>
        </authorList>
    </citation>
    <scope>NUCLEOTIDE SEQUENCE [LARGE SCALE GENOMIC DNA]</scope>
    <source>
        <strain evidence="5">CGMCC 4.5581</strain>
    </source>
</reference>
<feature type="transmembrane region" description="Helical" evidence="1">
    <location>
        <begin position="150"/>
        <end position="169"/>
    </location>
</feature>
<feature type="transmembrane region" description="Helical" evidence="1">
    <location>
        <begin position="118"/>
        <end position="138"/>
    </location>
</feature>
<dbReference type="EMBL" id="JAAMPA010000001">
    <property type="protein sequence ID" value="NIH66484.1"/>
    <property type="molecule type" value="Genomic_DNA"/>
</dbReference>
<proteinExistence type="predicted"/>
<protein>
    <submittedName>
        <fullName evidence="3">Uncharacterized protein</fullName>
    </submittedName>
</protein>
<accession>A0A846LIS9</accession>
<feature type="transmembrane region" description="Helical" evidence="1">
    <location>
        <begin position="234"/>
        <end position="257"/>
    </location>
</feature>
<evidence type="ECO:0000313" key="2">
    <source>
        <dbReference type="EMBL" id="GGL64032.1"/>
    </source>
</evidence>
<comment type="caution">
    <text evidence="3">The sequence shown here is derived from an EMBL/GenBank/DDBJ whole genome shotgun (WGS) entry which is preliminary data.</text>
</comment>
<reference evidence="2" key="1">
    <citation type="journal article" date="2014" name="Int. J. Syst. Evol. Microbiol.">
        <title>Complete genome of a new Firmicutes species belonging to the dominant human colonic microbiota ('Ruminococcus bicirculans') reveals two chromosomes and a selective capacity to utilize plant glucans.</title>
        <authorList>
            <consortium name="NISC Comparative Sequencing Program"/>
            <person name="Wegmann U."/>
            <person name="Louis P."/>
            <person name="Goesmann A."/>
            <person name="Henrissat B."/>
            <person name="Duncan S.H."/>
            <person name="Flint H.J."/>
        </authorList>
    </citation>
    <scope>NUCLEOTIDE SEQUENCE</scope>
    <source>
        <strain evidence="2">CGMCC 4.5581</strain>
    </source>
</reference>
<evidence type="ECO:0000313" key="3">
    <source>
        <dbReference type="EMBL" id="NIH66484.1"/>
    </source>
</evidence>
<dbReference type="EMBL" id="BMMI01000003">
    <property type="protein sequence ID" value="GGL64032.1"/>
    <property type="molecule type" value="Genomic_DNA"/>
</dbReference>
<dbReference type="AlphaFoldDB" id="A0A846LIS9"/>
<feature type="transmembrane region" description="Helical" evidence="1">
    <location>
        <begin position="88"/>
        <end position="112"/>
    </location>
</feature>
<reference evidence="2" key="4">
    <citation type="submission" date="2024-05" db="EMBL/GenBank/DDBJ databases">
        <authorList>
            <person name="Sun Q."/>
            <person name="Zhou Y."/>
        </authorList>
    </citation>
    <scope>NUCLEOTIDE SEQUENCE</scope>
    <source>
        <strain evidence="2">CGMCC 4.5581</strain>
    </source>
</reference>
<feature type="transmembrane region" description="Helical" evidence="1">
    <location>
        <begin position="181"/>
        <end position="200"/>
    </location>
</feature>
<sequence>MSSSLPSRPSSQEVWERPFVKTHDAWCGDFVLELRLRDVPGPVIGDRLAEVETHCTETGEAPSDAFGDPTDYAARLDHDSAPERAQGVWTVTAAGAAQVPAILVGISAVPAWARGEPLTYNVGQVACLGLLLLVLLSLPLLLRPMLRHPWIIGGPLFAVVFLGVGVAALSSRADLPTVAQLPAPVVAIGLFLAVLVLAWIEYRELARDIEGDLVTSPLEAPPGQPAATARHRRWVTIAPACLGPAAYLAFAALGWLAA</sequence>